<proteinExistence type="predicted"/>
<name>A0A1M6RA35_HALPU</name>
<evidence type="ECO:0000259" key="2">
    <source>
        <dbReference type="Pfam" id="PF10633"/>
    </source>
</evidence>
<dbReference type="Proteomes" id="UP000184203">
    <property type="component" value="Unassembled WGS sequence"/>
</dbReference>
<dbReference type="PANTHER" id="PTHR35902:SF3">
    <property type="entry name" value="NPCBM-ASSOCIATED, NEW3 DOMAIN OF ALPHA-GALACTOSIDASE"/>
    <property type="match status" value="1"/>
</dbReference>
<dbReference type="EMBL" id="FRAN01000001">
    <property type="protein sequence ID" value="SHK29290.1"/>
    <property type="molecule type" value="Genomic_DNA"/>
</dbReference>
<gene>
    <name evidence="3" type="ORF">SAMN05444342_1224</name>
</gene>
<keyword evidence="4" id="KW-1185">Reference proteome</keyword>
<sequence>MRVGGVVAAVLVCATLVGGGVVSKQAAEQSGIDVFAPDDRLAPGEETQLKLVVTNDGTEPVNAATVEVGDQNAPVRVLTNRAPVGTVPPGAQRPVSVRIRVGEQATPGEYTLPVRVSYDAASGGETVVRYVTVRVERRPRFRVVNTTVNASAGGTGTLSLAVRNAGTVGAFDSSVVVNSTDSGIRFGNNATTAQTSVGEWLRGDTKYVEFPLQVGPDTARNVTAQVRVAYESRTGQRRVSDPLFIGIRPEGKPSFALRNVTSTVRVGDTGAVTGRVVNTGARTVEDATLVFQPSNGTALRPEETRFPLGTLRNNSSRRFRFEVDATNATNPGPRDFTARVTYRDGSGERRVSDPISMPVRVEQRREPFVVTATDANFTVDSSGTLRVRVRNNAGERLSNVTAKLLVSDPLSSDDSESYIGVLGPNNSMSASFQLTVSGDAIPDRHPVAVVLTYETPNGDRREAGPYAVPVTIRRQSGVGSSVLSVAAAVVVLLLGVAWWLWRR</sequence>
<evidence type="ECO:0000313" key="3">
    <source>
        <dbReference type="EMBL" id="SHK29290.1"/>
    </source>
</evidence>
<accession>A0A1M6RA35</accession>
<protein>
    <submittedName>
        <fullName evidence="3">Uncharacterized conserved protein</fullName>
    </submittedName>
</protein>
<dbReference type="AlphaFoldDB" id="A0A1M6RA35"/>
<keyword evidence="1" id="KW-0812">Transmembrane</keyword>
<feature type="domain" description="Alpha-galactosidase NEW3" evidence="2">
    <location>
        <begin position="42"/>
        <end position="118"/>
    </location>
</feature>
<dbReference type="Gene3D" id="2.60.40.10">
    <property type="entry name" value="Immunoglobulins"/>
    <property type="match status" value="1"/>
</dbReference>
<feature type="transmembrane region" description="Helical" evidence="1">
    <location>
        <begin position="482"/>
        <end position="501"/>
    </location>
</feature>
<evidence type="ECO:0000256" key="1">
    <source>
        <dbReference type="SAM" id="Phobius"/>
    </source>
</evidence>
<dbReference type="Pfam" id="PF10633">
    <property type="entry name" value="NPCBM_assoc"/>
    <property type="match status" value="1"/>
</dbReference>
<keyword evidence="1" id="KW-0472">Membrane</keyword>
<keyword evidence="1" id="KW-1133">Transmembrane helix</keyword>
<dbReference type="PANTHER" id="PTHR35902">
    <property type="entry name" value="S-LAYER DOMAIN-LIKE PROTEIN-RELATED"/>
    <property type="match status" value="1"/>
</dbReference>
<evidence type="ECO:0000313" key="4">
    <source>
        <dbReference type="Proteomes" id="UP000184203"/>
    </source>
</evidence>
<organism evidence="3 4">
    <name type="scientific">Haladaptatus paucihalophilus DX253</name>
    <dbReference type="NCBI Taxonomy" id="797209"/>
    <lineage>
        <taxon>Archaea</taxon>
        <taxon>Methanobacteriati</taxon>
        <taxon>Methanobacteriota</taxon>
        <taxon>Stenosarchaea group</taxon>
        <taxon>Halobacteria</taxon>
        <taxon>Halobacteriales</taxon>
        <taxon>Haladaptataceae</taxon>
        <taxon>Haladaptatus</taxon>
    </lineage>
</organism>
<dbReference type="InterPro" id="IPR013783">
    <property type="entry name" value="Ig-like_fold"/>
</dbReference>
<dbReference type="InterPro" id="IPR018905">
    <property type="entry name" value="A-galactase_NEW3"/>
</dbReference>
<reference evidence="4" key="1">
    <citation type="submission" date="2016-11" db="EMBL/GenBank/DDBJ databases">
        <authorList>
            <person name="Varghese N."/>
            <person name="Submissions S."/>
        </authorList>
    </citation>
    <scope>NUCLEOTIDE SEQUENCE [LARGE SCALE GENOMIC DNA]</scope>
    <source>
        <strain evidence="4">DX253</strain>
    </source>
</reference>